<reference evidence="2 3" key="1">
    <citation type="submission" date="2016-10" db="EMBL/GenBank/DDBJ databases">
        <authorList>
            <person name="de Groot N.N."/>
        </authorList>
    </citation>
    <scope>NUCLEOTIDE SEQUENCE [LARGE SCALE GENOMIC DNA]</scope>
    <source>
        <strain evidence="2 3">Nm1</strain>
    </source>
</reference>
<keyword evidence="3" id="KW-1185">Reference proteome</keyword>
<dbReference type="PANTHER" id="PTHR48079">
    <property type="entry name" value="PROTEIN YEEZ"/>
    <property type="match status" value="1"/>
</dbReference>
<evidence type="ECO:0000259" key="1">
    <source>
        <dbReference type="Pfam" id="PF01370"/>
    </source>
</evidence>
<dbReference type="Gene3D" id="3.40.50.720">
    <property type="entry name" value="NAD(P)-binding Rossmann-like Domain"/>
    <property type="match status" value="1"/>
</dbReference>
<dbReference type="GO" id="GO:0005737">
    <property type="term" value="C:cytoplasm"/>
    <property type="evidence" value="ECO:0007669"/>
    <property type="project" value="TreeGrafter"/>
</dbReference>
<proteinExistence type="predicted"/>
<dbReference type="STRING" id="44576.SAMN05421881_103914"/>
<dbReference type="Proteomes" id="UP000198640">
    <property type="component" value="Unassembled WGS sequence"/>
</dbReference>
<dbReference type="OrthoDB" id="9808276at2"/>
<dbReference type="RefSeq" id="WP_090414621.1">
    <property type="nucleotide sequence ID" value="NZ_FNOY01000039.1"/>
</dbReference>
<dbReference type="CDD" id="cd05266">
    <property type="entry name" value="SDR_a4"/>
    <property type="match status" value="1"/>
</dbReference>
<sequence>MKNKLLIVGCGDIAMRTADLLRKRYHLLGLCRKAENFDTLRRHGIQPIAGDLDQPASLAKLAGLAHTIVHLAPPPARGRRDTRTTHLLAALSRRSNMPRGILPHRLVYISTSGVYGNCDGDWVDEKHAINPYNERAWRRVDAERQIRNWGKRHGIAVSILRVPGIYAMDRLPLARLRQGTPALLADEDSYTNHIHADDLARIIVATLRFGKPGRIYHASDDSHLKMADYFDLVADHFNLPCPPRLGRQQAQALITPGMWSFMQESRRLTNQRMKQELHVRLRYPTVAAFLGGCPRIAK</sequence>
<feature type="domain" description="NAD-dependent epimerase/dehydratase" evidence="1">
    <location>
        <begin position="19"/>
        <end position="216"/>
    </location>
</feature>
<protein>
    <submittedName>
        <fullName evidence="2">Nucleoside-diphosphate-sugar epimerase</fullName>
    </submittedName>
</protein>
<dbReference type="InterPro" id="IPR036291">
    <property type="entry name" value="NAD(P)-bd_dom_sf"/>
</dbReference>
<dbReference type="AlphaFoldDB" id="A0A1H3KBX8"/>
<dbReference type="Pfam" id="PF01370">
    <property type="entry name" value="Epimerase"/>
    <property type="match status" value="1"/>
</dbReference>
<gene>
    <name evidence="2" type="ORF">SAMN05421881_103914</name>
</gene>
<dbReference type="GO" id="GO:0004029">
    <property type="term" value="F:aldehyde dehydrogenase (NAD+) activity"/>
    <property type="evidence" value="ECO:0007669"/>
    <property type="project" value="TreeGrafter"/>
</dbReference>
<dbReference type="EMBL" id="FNOY01000039">
    <property type="protein sequence ID" value="SDY49671.1"/>
    <property type="molecule type" value="Genomic_DNA"/>
</dbReference>
<dbReference type="SUPFAM" id="SSF51735">
    <property type="entry name" value="NAD(P)-binding Rossmann-fold domains"/>
    <property type="match status" value="1"/>
</dbReference>
<name>A0A1H3KBX8_9PROT</name>
<organism evidence="2 3">
    <name type="scientific">Nitrosomonas halophila</name>
    <dbReference type="NCBI Taxonomy" id="44576"/>
    <lineage>
        <taxon>Bacteria</taxon>
        <taxon>Pseudomonadati</taxon>
        <taxon>Pseudomonadota</taxon>
        <taxon>Betaproteobacteria</taxon>
        <taxon>Nitrosomonadales</taxon>
        <taxon>Nitrosomonadaceae</taxon>
        <taxon>Nitrosomonas</taxon>
    </lineage>
</organism>
<dbReference type="InterPro" id="IPR001509">
    <property type="entry name" value="Epimerase_deHydtase"/>
</dbReference>
<dbReference type="InterPro" id="IPR051783">
    <property type="entry name" value="NAD(P)-dependent_oxidoreduct"/>
</dbReference>
<accession>A0A1H3KBX8</accession>
<dbReference type="PANTHER" id="PTHR48079:SF6">
    <property type="entry name" value="NAD(P)-BINDING DOMAIN-CONTAINING PROTEIN-RELATED"/>
    <property type="match status" value="1"/>
</dbReference>
<evidence type="ECO:0000313" key="2">
    <source>
        <dbReference type="EMBL" id="SDY49671.1"/>
    </source>
</evidence>
<evidence type="ECO:0000313" key="3">
    <source>
        <dbReference type="Proteomes" id="UP000198640"/>
    </source>
</evidence>